<reference evidence="1" key="1">
    <citation type="journal article" date="2014" name="Front. Microbiol.">
        <title>High frequency of phylogenetically diverse reductive dehalogenase-homologous genes in deep subseafloor sedimentary metagenomes.</title>
        <authorList>
            <person name="Kawai M."/>
            <person name="Futagami T."/>
            <person name="Toyoda A."/>
            <person name="Takaki Y."/>
            <person name="Nishi S."/>
            <person name="Hori S."/>
            <person name="Arai W."/>
            <person name="Tsubouchi T."/>
            <person name="Morono Y."/>
            <person name="Uchiyama I."/>
            <person name="Ito T."/>
            <person name="Fujiyama A."/>
            <person name="Inagaki F."/>
            <person name="Takami H."/>
        </authorList>
    </citation>
    <scope>NUCLEOTIDE SEQUENCE</scope>
    <source>
        <strain evidence="1">Expedition CK06-06</strain>
    </source>
</reference>
<gene>
    <name evidence="1" type="ORF">S03H2_08463</name>
</gene>
<accession>X1EE52</accession>
<proteinExistence type="predicted"/>
<protein>
    <submittedName>
        <fullName evidence="1">Uncharacterized protein</fullName>
    </submittedName>
</protein>
<name>X1EE52_9ZZZZ</name>
<evidence type="ECO:0000313" key="1">
    <source>
        <dbReference type="EMBL" id="GAH18620.1"/>
    </source>
</evidence>
<organism evidence="1">
    <name type="scientific">marine sediment metagenome</name>
    <dbReference type="NCBI Taxonomy" id="412755"/>
    <lineage>
        <taxon>unclassified sequences</taxon>
        <taxon>metagenomes</taxon>
        <taxon>ecological metagenomes</taxon>
    </lineage>
</organism>
<sequence>MYPITFEVAVEQRVGDFEITALSVYAVSDGQVVTEVPAGKSFEIRADYSIRNYNPGWTNWTTCMTVYDVTHAQPVGSDEFGNHFGGGPLSAHDSVNAIMPSEPTTFRVKISANQEAFAGCPPSAEW</sequence>
<dbReference type="EMBL" id="BARU01004118">
    <property type="protein sequence ID" value="GAH18620.1"/>
    <property type="molecule type" value="Genomic_DNA"/>
</dbReference>
<dbReference type="AlphaFoldDB" id="X1EE52"/>
<comment type="caution">
    <text evidence="1">The sequence shown here is derived from an EMBL/GenBank/DDBJ whole genome shotgun (WGS) entry which is preliminary data.</text>
</comment>